<accession>T1JYS6</accession>
<keyword evidence="3" id="KW-1185">Reference proteome</keyword>
<dbReference type="AlphaFoldDB" id="T1JYS6"/>
<protein>
    <submittedName>
        <fullName evidence="2">Uncharacterized protein</fullName>
    </submittedName>
</protein>
<proteinExistence type="predicted"/>
<dbReference type="Proteomes" id="UP000015104">
    <property type="component" value="Unassembled WGS sequence"/>
</dbReference>
<evidence type="ECO:0000313" key="3">
    <source>
        <dbReference type="Proteomes" id="UP000015104"/>
    </source>
</evidence>
<sequence length="173" mass="19337">MSAQEVNVSTSTSNVEGLAFDDADITDLVNHLDDLLTQVDEIDQLYGEETLIYGAADRVKQMREKAGGMWTNVKSSLGTFFKKLTTRTNGKLPDWVYSASEGVLQSMINYIEERLSEDGDTNKVTIEMLRQGINALRNRIIDASKGLPEPEKPENAEKPEKVEKKRPESPQSD</sequence>
<dbReference type="EMBL" id="CAEY01001109">
    <property type="status" value="NOT_ANNOTATED_CDS"/>
    <property type="molecule type" value="Genomic_DNA"/>
</dbReference>
<feature type="region of interest" description="Disordered" evidence="1">
    <location>
        <begin position="141"/>
        <end position="173"/>
    </location>
</feature>
<feature type="compositionally biased region" description="Basic and acidic residues" evidence="1">
    <location>
        <begin position="148"/>
        <end position="173"/>
    </location>
</feature>
<evidence type="ECO:0000256" key="1">
    <source>
        <dbReference type="SAM" id="MobiDB-lite"/>
    </source>
</evidence>
<dbReference type="EnsemblMetazoa" id="tetur03g01410.1">
    <property type="protein sequence ID" value="tetur03g01410.1"/>
    <property type="gene ID" value="tetur03g01410"/>
</dbReference>
<reference evidence="2" key="2">
    <citation type="submission" date="2015-06" db="UniProtKB">
        <authorList>
            <consortium name="EnsemblMetazoa"/>
        </authorList>
    </citation>
    <scope>IDENTIFICATION</scope>
</reference>
<reference evidence="3" key="1">
    <citation type="submission" date="2011-08" db="EMBL/GenBank/DDBJ databases">
        <authorList>
            <person name="Rombauts S."/>
        </authorList>
    </citation>
    <scope>NUCLEOTIDE SEQUENCE</scope>
    <source>
        <strain evidence="3">London</strain>
    </source>
</reference>
<name>T1JYS6_TETUR</name>
<organism evidence="2 3">
    <name type="scientific">Tetranychus urticae</name>
    <name type="common">Two-spotted spider mite</name>
    <dbReference type="NCBI Taxonomy" id="32264"/>
    <lineage>
        <taxon>Eukaryota</taxon>
        <taxon>Metazoa</taxon>
        <taxon>Ecdysozoa</taxon>
        <taxon>Arthropoda</taxon>
        <taxon>Chelicerata</taxon>
        <taxon>Arachnida</taxon>
        <taxon>Acari</taxon>
        <taxon>Acariformes</taxon>
        <taxon>Trombidiformes</taxon>
        <taxon>Prostigmata</taxon>
        <taxon>Eleutherengona</taxon>
        <taxon>Raphignathae</taxon>
        <taxon>Tetranychoidea</taxon>
        <taxon>Tetranychidae</taxon>
        <taxon>Tetranychus</taxon>
    </lineage>
</organism>
<dbReference type="HOGENOM" id="CLU_1549609_0_0_1"/>
<evidence type="ECO:0000313" key="2">
    <source>
        <dbReference type="EnsemblMetazoa" id="tetur03g01410.1"/>
    </source>
</evidence>